<protein>
    <submittedName>
        <fullName evidence="2">DUF4249 family protein</fullName>
    </submittedName>
</protein>
<feature type="region of interest" description="Disordered" evidence="1">
    <location>
        <begin position="413"/>
        <end position="440"/>
    </location>
</feature>
<gene>
    <name evidence="2" type="ORF">GO755_18960</name>
</gene>
<sequence>MRSVTARLFTCLVAGVLPLACVDPEELILRGTVDIMVVDGTITNLAEPQIIQINRSTADRLTGRFGNVPLTKATVEVVMDSAVVIPAQETIAGHYQLPSDFKGQVGHAYQLHLTLSDGTEYVSTQQVMQPVPLIRQTNAQFNPQSLAPNQLGGFTAGHDIYIDTQDPADQSNYYQWTWTLYEKQYWCRTCQQGVYAVHKVLPHTYLNYYYFVTGNDLYEDCFTPPPGMNDYNAPNVPSGDWHFDYQCRSDCWEILHSYILNVFDDQYSNGGLLTRRKVAQIPFYQHAPCLVDIRQLSLTKDAYRYYKLFQDQTQNTGGLADTPPTALAGNVHNKANPREGVAGYFSVSAVSIGHHWLDRKDTEGIPYGALDPSGPHNNIGDDLFYALNQRRPFPEPAPPYNVNGNFEPPVRLWPNNDRPPTALCVSSDTKTPYKPEGWRD</sequence>
<evidence type="ECO:0000256" key="1">
    <source>
        <dbReference type="SAM" id="MobiDB-lite"/>
    </source>
</evidence>
<reference evidence="2 3" key="1">
    <citation type="submission" date="2019-12" db="EMBL/GenBank/DDBJ databases">
        <title>Spirosoma sp. HMF4905 genome sequencing and assembly.</title>
        <authorList>
            <person name="Kang H."/>
            <person name="Cha I."/>
            <person name="Kim H."/>
            <person name="Joh K."/>
        </authorList>
    </citation>
    <scope>NUCLEOTIDE SEQUENCE [LARGE SCALE GENOMIC DNA]</scope>
    <source>
        <strain evidence="2 3">HMF4905</strain>
    </source>
</reference>
<comment type="caution">
    <text evidence="2">The sequence shown here is derived from an EMBL/GenBank/DDBJ whole genome shotgun (WGS) entry which is preliminary data.</text>
</comment>
<evidence type="ECO:0000313" key="3">
    <source>
        <dbReference type="Proteomes" id="UP000436006"/>
    </source>
</evidence>
<dbReference type="Pfam" id="PF14054">
    <property type="entry name" value="DUF4249"/>
    <property type="match status" value="1"/>
</dbReference>
<dbReference type="AlphaFoldDB" id="A0A7K1SEJ7"/>
<proteinExistence type="predicted"/>
<dbReference type="EMBL" id="WPIN01000007">
    <property type="protein sequence ID" value="MVM32138.1"/>
    <property type="molecule type" value="Genomic_DNA"/>
</dbReference>
<feature type="compositionally biased region" description="Basic and acidic residues" evidence="1">
    <location>
        <begin position="431"/>
        <end position="440"/>
    </location>
</feature>
<keyword evidence="3" id="KW-1185">Reference proteome</keyword>
<evidence type="ECO:0000313" key="2">
    <source>
        <dbReference type="EMBL" id="MVM32138.1"/>
    </source>
</evidence>
<organism evidence="2 3">
    <name type="scientific">Spirosoma arboris</name>
    <dbReference type="NCBI Taxonomy" id="2682092"/>
    <lineage>
        <taxon>Bacteria</taxon>
        <taxon>Pseudomonadati</taxon>
        <taxon>Bacteroidota</taxon>
        <taxon>Cytophagia</taxon>
        <taxon>Cytophagales</taxon>
        <taxon>Cytophagaceae</taxon>
        <taxon>Spirosoma</taxon>
    </lineage>
</organism>
<name>A0A7K1SEJ7_9BACT</name>
<dbReference type="Proteomes" id="UP000436006">
    <property type="component" value="Unassembled WGS sequence"/>
</dbReference>
<accession>A0A7K1SEJ7</accession>
<dbReference type="RefSeq" id="WP_157586880.1">
    <property type="nucleotide sequence ID" value="NZ_WPIN01000007.1"/>
</dbReference>
<dbReference type="InterPro" id="IPR025345">
    <property type="entry name" value="DUF4249"/>
</dbReference>